<organism evidence="1 2">
    <name type="scientific">Methanosarcina mazei</name>
    <name type="common">Methanosarcina frisia</name>
    <dbReference type="NCBI Taxonomy" id="2209"/>
    <lineage>
        <taxon>Archaea</taxon>
        <taxon>Methanobacteriati</taxon>
        <taxon>Methanobacteriota</taxon>
        <taxon>Stenosarchaea group</taxon>
        <taxon>Methanomicrobia</taxon>
        <taxon>Methanosarcinales</taxon>
        <taxon>Methanosarcinaceae</taxon>
        <taxon>Methanosarcina</taxon>
    </lineage>
</organism>
<accession>A0A0F8S1C6</accession>
<dbReference type="AlphaFoldDB" id="A0A0F8S1C6"/>
<evidence type="ECO:0000313" key="2">
    <source>
        <dbReference type="Proteomes" id="UP000034692"/>
    </source>
</evidence>
<dbReference type="PATRIC" id="fig|2209.54.peg.1706"/>
<dbReference type="SUPFAM" id="SSF54665">
    <property type="entry name" value="CO dehydrogenase molybdoprotein N-domain-like"/>
    <property type="match status" value="1"/>
</dbReference>
<evidence type="ECO:0000313" key="1">
    <source>
        <dbReference type="EMBL" id="KKH60661.1"/>
    </source>
</evidence>
<gene>
    <name evidence="1" type="ORF">DU75_07950</name>
</gene>
<dbReference type="InterPro" id="IPR036856">
    <property type="entry name" value="Ald_Oxase/Xan_DH_a/b_sf"/>
</dbReference>
<name>A0A0F8S1C6_METMZ</name>
<feature type="non-terminal residue" evidence="1">
    <location>
        <position position="62"/>
    </location>
</feature>
<evidence type="ECO:0008006" key="3">
    <source>
        <dbReference type="Google" id="ProtNLM"/>
    </source>
</evidence>
<dbReference type="Gene3D" id="3.90.1170.50">
    <property type="entry name" value="Aldehyde oxidase/xanthine dehydrogenase, a/b hammerhead"/>
    <property type="match status" value="1"/>
</dbReference>
<proteinExistence type="predicted"/>
<dbReference type="Proteomes" id="UP000034692">
    <property type="component" value="Unassembled WGS sequence"/>
</dbReference>
<reference evidence="1 2" key="1">
    <citation type="journal article" date="2015" name="ISME J.">
        <title>Genomic and phenotypic differentiation among Methanosarcina mazei populations from Columbia River sediment.</title>
        <authorList>
            <person name="Youngblut N.D."/>
            <person name="Wirth J.S."/>
            <person name="Henriksen J.R."/>
            <person name="Smith M."/>
            <person name="Simon H."/>
            <person name="Metcalf W.W."/>
            <person name="Whitaker R.J."/>
        </authorList>
    </citation>
    <scope>NUCLEOTIDE SEQUENCE [LARGE SCALE GENOMIC DNA]</scope>
    <source>
        <strain evidence="1 2">1.H.A.2.7</strain>
    </source>
</reference>
<protein>
    <recommendedName>
        <fullName evidence="3">Aldehyde oxidase/xanthine dehydrogenase a/b hammerhead domain-containing protein</fullName>
    </recommendedName>
</protein>
<comment type="caution">
    <text evidence="1">The sequence shown here is derived from an EMBL/GenBank/DDBJ whole genome shotgun (WGS) entry which is preliminary data.</text>
</comment>
<dbReference type="EMBL" id="JJQO01000291">
    <property type="protein sequence ID" value="KKH60661.1"/>
    <property type="molecule type" value="Genomic_DNA"/>
</dbReference>
<sequence>MDKLNIIGKSVEKKDSVSKVLGKALFSADIELENMLYGAVKRSKVASAVLKNIDTSKAKALP</sequence>